<dbReference type="Proteomes" id="UP001055879">
    <property type="component" value="Linkage Group LG01"/>
</dbReference>
<comment type="caution">
    <text evidence="1">The sequence shown here is derived from an EMBL/GenBank/DDBJ whole genome shotgun (WGS) entry which is preliminary data.</text>
</comment>
<evidence type="ECO:0000313" key="2">
    <source>
        <dbReference type="Proteomes" id="UP001055879"/>
    </source>
</evidence>
<evidence type="ECO:0000313" key="1">
    <source>
        <dbReference type="EMBL" id="KAI3770319.1"/>
    </source>
</evidence>
<reference evidence="2" key="1">
    <citation type="journal article" date="2022" name="Mol. Ecol. Resour.">
        <title>The genomes of chicory, endive, great burdock and yacon provide insights into Asteraceae palaeo-polyploidization history and plant inulin production.</title>
        <authorList>
            <person name="Fan W."/>
            <person name="Wang S."/>
            <person name="Wang H."/>
            <person name="Wang A."/>
            <person name="Jiang F."/>
            <person name="Liu H."/>
            <person name="Zhao H."/>
            <person name="Xu D."/>
            <person name="Zhang Y."/>
        </authorList>
    </citation>
    <scope>NUCLEOTIDE SEQUENCE [LARGE SCALE GENOMIC DNA]</scope>
    <source>
        <strain evidence="2">cv. Niubang</strain>
    </source>
</reference>
<proteinExistence type="predicted"/>
<accession>A0ACB9FG55</accession>
<gene>
    <name evidence="1" type="ORF">L6452_01447</name>
</gene>
<reference evidence="1 2" key="2">
    <citation type="journal article" date="2022" name="Mol. Ecol. Resour.">
        <title>The genomes of chicory, endive, great burdock and yacon provide insights into Asteraceae paleo-polyploidization history and plant inulin production.</title>
        <authorList>
            <person name="Fan W."/>
            <person name="Wang S."/>
            <person name="Wang H."/>
            <person name="Wang A."/>
            <person name="Jiang F."/>
            <person name="Liu H."/>
            <person name="Zhao H."/>
            <person name="Xu D."/>
            <person name="Zhang Y."/>
        </authorList>
    </citation>
    <scope>NUCLEOTIDE SEQUENCE [LARGE SCALE GENOMIC DNA]</scope>
    <source>
        <strain evidence="2">cv. Niubang</strain>
    </source>
</reference>
<name>A0ACB9FG55_ARCLA</name>
<dbReference type="EMBL" id="CM042047">
    <property type="protein sequence ID" value="KAI3770319.1"/>
    <property type="molecule type" value="Genomic_DNA"/>
</dbReference>
<organism evidence="1 2">
    <name type="scientific">Arctium lappa</name>
    <name type="common">Greater burdock</name>
    <name type="synonym">Lappa major</name>
    <dbReference type="NCBI Taxonomy" id="4217"/>
    <lineage>
        <taxon>Eukaryota</taxon>
        <taxon>Viridiplantae</taxon>
        <taxon>Streptophyta</taxon>
        <taxon>Embryophyta</taxon>
        <taxon>Tracheophyta</taxon>
        <taxon>Spermatophyta</taxon>
        <taxon>Magnoliopsida</taxon>
        <taxon>eudicotyledons</taxon>
        <taxon>Gunneridae</taxon>
        <taxon>Pentapetalae</taxon>
        <taxon>asterids</taxon>
        <taxon>campanulids</taxon>
        <taxon>Asterales</taxon>
        <taxon>Asteraceae</taxon>
        <taxon>Carduoideae</taxon>
        <taxon>Cardueae</taxon>
        <taxon>Arctiinae</taxon>
        <taxon>Arctium</taxon>
    </lineage>
</organism>
<protein>
    <submittedName>
        <fullName evidence="1">Uncharacterized protein</fullName>
    </submittedName>
</protein>
<sequence>MNLIPYFQIDLHAFITKTSLTKIHAIVLTPFALRSPDFSTNPGRRFYEQVGVKAPGMANRIAFLDLVRSKMVAVWSSPSESNGVFDAVVVGKAGAEAFNAEGGERGGERAVVGREDGGGGKVGFGGGGDVGFAGDGCWSVSL</sequence>
<keyword evidence="2" id="KW-1185">Reference proteome</keyword>